<gene>
    <name evidence="3" type="ORF">D0Y65_032992</name>
</gene>
<dbReference type="EMBL" id="QZWG01000012">
    <property type="protein sequence ID" value="RZB73609.1"/>
    <property type="molecule type" value="Genomic_DNA"/>
</dbReference>
<feature type="chain" id="PRO_5036113107" evidence="2">
    <location>
        <begin position="30"/>
        <end position="80"/>
    </location>
</feature>
<evidence type="ECO:0000313" key="3">
    <source>
        <dbReference type="EMBL" id="RZB73608.1"/>
    </source>
</evidence>
<evidence type="ECO:0000256" key="1">
    <source>
        <dbReference type="SAM" id="MobiDB-lite"/>
    </source>
</evidence>
<dbReference type="Gramene" id="XM_028337804.1">
    <property type="protein sequence ID" value="XP_028193605.1"/>
    <property type="gene ID" value="LOC114379201"/>
</dbReference>
<dbReference type="Proteomes" id="UP000289340">
    <property type="component" value="Chromosome 12"/>
</dbReference>
<protein>
    <submittedName>
        <fullName evidence="3">Uncharacterized protein</fullName>
    </submittedName>
</protein>
<dbReference type="EMBL" id="QZWG01000012">
    <property type="protein sequence ID" value="RZB73608.1"/>
    <property type="molecule type" value="Genomic_DNA"/>
</dbReference>
<feature type="region of interest" description="Disordered" evidence="1">
    <location>
        <begin position="39"/>
        <end position="80"/>
    </location>
</feature>
<dbReference type="AlphaFoldDB" id="A0A445HIN4"/>
<keyword evidence="2" id="KW-0732">Signal</keyword>
<sequence length="80" mass="9051">MGSKSSRWSVTWVVLFICLLLCFSAKAIATRNLAGYADEKGPSRRLLGRSPCKRGRMTSEVVQGDRKQQREDSPRCNNYL</sequence>
<feature type="compositionally biased region" description="Basic and acidic residues" evidence="1">
    <location>
        <begin position="63"/>
        <end position="74"/>
    </location>
</feature>
<organism evidence="3 4">
    <name type="scientific">Glycine soja</name>
    <name type="common">Wild soybean</name>
    <dbReference type="NCBI Taxonomy" id="3848"/>
    <lineage>
        <taxon>Eukaryota</taxon>
        <taxon>Viridiplantae</taxon>
        <taxon>Streptophyta</taxon>
        <taxon>Embryophyta</taxon>
        <taxon>Tracheophyta</taxon>
        <taxon>Spermatophyta</taxon>
        <taxon>Magnoliopsida</taxon>
        <taxon>eudicotyledons</taxon>
        <taxon>Gunneridae</taxon>
        <taxon>Pentapetalae</taxon>
        <taxon>rosids</taxon>
        <taxon>fabids</taxon>
        <taxon>Fabales</taxon>
        <taxon>Fabaceae</taxon>
        <taxon>Papilionoideae</taxon>
        <taxon>50 kb inversion clade</taxon>
        <taxon>NPAAA clade</taxon>
        <taxon>indigoferoid/millettioid clade</taxon>
        <taxon>Phaseoleae</taxon>
        <taxon>Glycine</taxon>
        <taxon>Glycine subgen. Soja</taxon>
    </lineage>
</organism>
<feature type="signal peptide" evidence="2">
    <location>
        <begin position="1"/>
        <end position="29"/>
    </location>
</feature>
<proteinExistence type="predicted"/>
<keyword evidence="4" id="KW-1185">Reference proteome</keyword>
<reference evidence="3 4" key="1">
    <citation type="submission" date="2018-09" db="EMBL/GenBank/DDBJ databases">
        <title>A high-quality reference genome of wild soybean provides a powerful tool to mine soybean genomes.</title>
        <authorList>
            <person name="Xie M."/>
            <person name="Chung C.Y.L."/>
            <person name="Li M.-W."/>
            <person name="Wong F.-L."/>
            <person name="Chan T.-F."/>
            <person name="Lam H.-M."/>
        </authorList>
    </citation>
    <scope>NUCLEOTIDE SEQUENCE [LARGE SCALE GENOMIC DNA]</scope>
    <source>
        <strain evidence="4">cv. W05</strain>
        <tissue evidence="3">Hypocotyl of etiolated seedlings</tissue>
    </source>
</reference>
<evidence type="ECO:0000256" key="2">
    <source>
        <dbReference type="SAM" id="SignalP"/>
    </source>
</evidence>
<evidence type="ECO:0000313" key="4">
    <source>
        <dbReference type="Proteomes" id="UP000289340"/>
    </source>
</evidence>
<name>A0A445HIN4_GLYSO</name>
<comment type="caution">
    <text evidence="3">The sequence shown here is derived from an EMBL/GenBank/DDBJ whole genome shotgun (WGS) entry which is preliminary data.</text>
</comment>
<accession>A0A445HIN4</accession>